<evidence type="ECO:0000313" key="1">
    <source>
        <dbReference type="EMBL" id="GBN76885.1"/>
    </source>
</evidence>
<dbReference type="AlphaFoldDB" id="A0A4Y2RPQ2"/>
<organism evidence="1 2">
    <name type="scientific">Araneus ventricosus</name>
    <name type="common">Orbweaver spider</name>
    <name type="synonym">Epeira ventricosa</name>
    <dbReference type="NCBI Taxonomy" id="182803"/>
    <lineage>
        <taxon>Eukaryota</taxon>
        <taxon>Metazoa</taxon>
        <taxon>Ecdysozoa</taxon>
        <taxon>Arthropoda</taxon>
        <taxon>Chelicerata</taxon>
        <taxon>Arachnida</taxon>
        <taxon>Araneae</taxon>
        <taxon>Araneomorphae</taxon>
        <taxon>Entelegynae</taxon>
        <taxon>Araneoidea</taxon>
        <taxon>Araneidae</taxon>
        <taxon>Araneus</taxon>
    </lineage>
</organism>
<protein>
    <submittedName>
        <fullName evidence="1">Uncharacterized protein</fullName>
    </submittedName>
</protein>
<dbReference type="Proteomes" id="UP000499080">
    <property type="component" value="Unassembled WGS sequence"/>
</dbReference>
<gene>
    <name evidence="1" type="ORF">AVEN_46682_1</name>
</gene>
<name>A0A4Y2RPQ2_ARAVE</name>
<proteinExistence type="predicted"/>
<accession>A0A4Y2RPQ2</accession>
<dbReference type="GO" id="GO:0003676">
    <property type="term" value="F:nucleic acid binding"/>
    <property type="evidence" value="ECO:0007669"/>
    <property type="project" value="InterPro"/>
</dbReference>
<dbReference type="OrthoDB" id="10567297at2759"/>
<dbReference type="InterPro" id="IPR036397">
    <property type="entry name" value="RNaseH_sf"/>
</dbReference>
<dbReference type="EMBL" id="BGPR01146061">
    <property type="protein sequence ID" value="GBN76885.1"/>
    <property type="molecule type" value="Genomic_DNA"/>
</dbReference>
<evidence type="ECO:0000313" key="2">
    <source>
        <dbReference type="Proteomes" id="UP000499080"/>
    </source>
</evidence>
<dbReference type="PANTHER" id="PTHR47326:SF1">
    <property type="entry name" value="HTH PSQ-TYPE DOMAIN-CONTAINING PROTEIN"/>
    <property type="match status" value="1"/>
</dbReference>
<dbReference type="PANTHER" id="PTHR47326">
    <property type="entry name" value="TRANSPOSABLE ELEMENT TC3 TRANSPOSASE-LIKE PROTEIN"/>
    <property type="match status" value="1"/>
</dbReference>
<dbReference type="Gene3D" id="3.30.420.10">
    <property type="entry name" value="Ribonuclease H-like superfamily/Ribonuclease H"/>
    <property type="match status" value="1"/>
</dbReference>
<reference evidence="1 2" key="1">
    <citation type="journal article" date="2019" name="Sci. Rep.">
        <title>Orb-weaving spider Araneus ventricosus genome elucidates the spidroin gene catalogue.</title>
        <authorList>
            <person name="Kono N."/>
            <person name="Nakamura H."/>
            <person name="Ohtoshi R."/>
            <person name="Moran D.A.P."/>
            <person name="Shinohara A."/>
            <person name="Yoshida Y."/>
            <person name="Fujiwara M."/>
            <person name="Mori M."/>
            <person name="Tomita M."/>
            <person name="Arakawa K."/>
        </authorList>
    </citation>
    <scope>NUCLEOTIDE SEQUENCE [LARGE SCALE GENOMIC DNA]</scope>
</reference>
<comment type="caution">
    <text evidence="1">The sequence shown here is derived from an EMBL/GenBank/DDBJ whole genome shotgun (WGS) entry which is preliminary data.</text>
</comment>
<sequence length="111" mass="12687">MREGDTAHFSSTVRHSLNATYPARGGPVAWPHRSSDLKPLDIFFWGYMESLVYETRVDSAEDLVVRIVAVADKINTKPGILGRLRQPFLCRCELCNDTHGRHFKDLLRVFL</sequence>
<keyword evidence="2" id="KW-1185">Reference proteome</keyword>